<dbReference type="Pfam" id="PF12849">
    <property type="entry name" value="PBP_like_2"/>
    <property type="match status" value="1"/>
</dbReference>
<feature type="region of interest" description="Disordered" evidence="11">
    <location>
        <begin position="30"/>
        <end position="51"/>
    </location>
</feature>
<evidence type="ECO:0000256" key="8">
    <source>
        <dbReference type="ARBA" id="ARBA00023139"/>
    </source>
</evidence>
<dbReference type="PROSITE" id="PS51257">
    <property type="entry name" value="PROKAR_LIPOPROTEIN"/>
    <property type="match status" value="1"/>
</dbReference>
<keyword evidence="9 10" id="KW-0449">Lipoprotein</keyword>
<evidence type="ECO:0000313" key="13">
    <source>
        <dbReference type="EMBL" id="KZN96317.1"/>
    </source>
</evidence>
<feature type="signal peptide" evidence="10">
    <location>
        <begin position="1"/>
        <end position="20"/>
    </location>
</feature>
<dbReference type="NCBIfam" id="TIGR02136">
    <property type="entry name" value="ptsS_2"/>
    <property type="match status" value="1"/>
</dbReference>
<comment type="similarity">
    <text evidence="3 10">Belongs to the PstS family.</text>
</comment>
<dbReference type="InterPro" id="IPR011862">
    <property type="entry name" value="Phos-bd"/>
</dbReference>
<evidence type="ECO:0000256" key="2">
    <source>
        <dbReference type="ARBA" id="ARBA00004193"/>
    </source>
</evidence>
<dbReference type="InterPro" id="IPR050811">
    <property type="entry name" value="Phosphate_ABC_transporter"/>
</dbReference>
<feature type="compositionally biased region" description="Low complexity" evidence="11">
    <location>
        <begin position="32"/>
        <end position="48"/>
    </location>
</feature>
<dbReference type="SUPFAM" id="SSF53850">
    <property type="entry name" value="Periplasmic binding protein-like II"/>
    <property type="match status" value="1"/>
</dbReference>
<protein>
    <recommendedName>
        <fullName evidence="10">Phosphate-binding protein</fullName>
    </recommendedName>
</protein>
<accession>A0A161W954</accession>
<proteinExistence type="inferred from homology"/>
<dbReference type="GO" id="GO:0005886">
    <property type="term" value="C:plasma membrane"/>
    <property type="evidence" value="ECO:0007669"/>
    <property type="project" value="UniProtKB-SubCell"/>
</dbReference>
<reference evidence="13 14" key="1">
    <citation type="submission" date="2016-04" db="EMBL/GenBank/DDBJ databases">
        <title>Draft genome sequence of Aeribacillus pallidus 8m3 from petroleum reservoir.</title>
        <authorList>
            <person name="Poltaraus A.B."/>
            <person name="Nazina T.N."/>
            <person name="Tourova T.P."/>
            <person name="Malakho S.M."/>
            <person name="Korshunova A.V."/>
            <person name="Sokolova D.S."/>
        </authorList>
    </citation>
    <scope>NUCLEOTIDE SEQUENCE [LARGE SCALE GENOMIC DNA]</scope>
    <source>
        <strain evidence="13 14">8m3</strain>
    </source>
</reference>
<gene>
    <name evidence="13" type="ORF">AZI98_09685</name>
</gene>
<evidence type="ECO:0000256" key="1">
    <source>
        <dbReference type="ARBA" id="ARBA00002841"/>
    </source>
</evidence>
<dbReference type="InterPro" id="IPR024370">
    <property type="entry name" value="PBP_domain"/>
</dbReference>
<feature type="domain" description="PBP" evidence="12">
    <location>
        <begin position="46"/>
        <end position="297"/>
    </location>
</feature>
<evidence type="ECO:0000256" key="4">
    <source>
        <dbReference type="ARBA" id="ARBA00011529"/>
    </source>
</evidence>
<keyword evidence="7 10" id="KW-0732">Signal</keyword>
<keyword evidence="10" id="KW-1003">Cell membrane</keyword>
<comment type="function">
    <text evidence="1">Part of the ABC transporter complex PstSACB involved in phosphate import.</text>
</comment>
<evidence type="ECO:0000256" key="6">
    <source>
        <dbReference type="ARBA" id="ARBA00022592"/>
    </source>
</evidence>
<keyword evidence="6 10" id="KW-0592">Phosphate transport</keyword>
<evidence type="ECO:0000256" key="11">
    <source>
        <dbReference type="SAM" id="MobiDB-lite"/>
    </source>
</evidence>
<evidence type="ECO:0000256" key="10">
    <source>
        <dbReference type="RuleBase" id="RU367119"/>
    </source>
</evidence>
<evidence type="ECO:0000256" key="9">
    <source>
        <dbReference type="ARBA" id="ARBA00023288"/>
    </source>
</evidence>
<keyword evidence="5 10" id="KW-0813">Transport</keyword>
<dbReference type="PANTHER" id="PTHR30570:SF1">
    <property type="entry name" value="PHOSPHATE-BINDING PROTEIN PSTS"/>
    <property type="match status" value="1"/>
</dbReference>
<dbReference type="RefSeq" id="WP_063388076.1">
    <property type="nucleotide sequence ID" value="NZ_LVHY01000047.1"/>
</dbReference>
<dbReference type="GO" id="GO:0042301">
    <property type="term" value="F:phosphate ion binding"/>
    <property type="evidence" value="ECO:0007669"/>
    <property type="project" value="UniProtKB-UniRule"/>
</dbReference>
<comment type="caution">
    <text evidence="13">The sequence shown here is derived from an EMBL/GenBank/DDBJ whole genome shotgun (WGS) entry which is preliminary data.</text>
</comment>
<dbReference type="OrthoDB" id="9790048at2"/>
<dbReference type="FunFam" id="3.40.190.10:FF:000055">
    <property type="entry name" value="Phosphate ABC transporter, phosphate-binding protein"/>
    <property type="match status" value="1"/>
</dbReference>
<evidence type="ECO:0000259" key="12">
    <source>
        <dbReference type="Pfam" id="PF12849"/>
    </source>
</evidence>
<comment type="subunit">
    <text evidence="4 10">The complex is composed of two ATP-binding proteins (PstB), two transmembrane proteins (PstC and PstA) and a solute-binding protein (PstS).</text>
</comment>
<dbReference type="AlphaFoldDB" id="A0A161ZT48"/>
<dbReference type="Proteomes" id="UP000076476">
    <property type="component" value="Unassembled WGS sequence"/>
</dbReference>
<organism evidence="13 14">
    <name type="scientific">Aeribacillus pallidus</name>
    <dbReference type="NCBI Taxonomy" id="33936"/>
    <lineage>
        <taxon>Bacteria</taxon>
        <taxon>Bacillati</taxon>
        <taxon>Bacillota</taxon>
        <taxon>Bacilli</taxon>
        <taxon>Bacillales</taxon>
        <taxon>Bacillaceae</taxon>
        <taxon>Aeribacillus</taxon>
    </lineage>
</organism>
<dbReference type="GO" id="GO:0006817">
    <property type="term" value="P:phosphate ion transport"/>
    <property type="evidence" value="ECO:0007669"/>
    <property type="project" value="UniProtKB-UniRule"/>
</dbReference>
<evidence type="ECO:0000256" key="3">
    <source>
        <dbReference type="ARBA" id="ARBA00008725"/>
    </source>
</evidence>
<accession>A0A161ZT48</accession>
<evidence type="ECO:0000256" key="7">
    <source>
        <dbReference type="ARBA" id="ARBA00022729"/>
    </source>
</evidence>
<dbReference type="STRING" id="33936.AZI98_09685"/>
<keyword evidence="10" id="KW-0472">Membrane</keyword>
<comment type="subcellular location">
    <subcellularLocation>
        <location evidence="2 10">Cell membrane</location>
        <topology evidence="2 10">Lipid-anchor</topology>
    </subcellularLocation>
</comment>
<dbReference type="CDD" id="cd13654">
    <property type="entry name" value="PBP2_phosphate_like_2"/>
    <property type="match status" value="1"/>
</dbReference>
<feature type="chain" id="PRO_5027147152" description="Phosphate-binding protein" evidence="10">
    <location>
        <begin position="21"/>
        <end position="328"/>
    </location>
</feature>
<dbReference type="PANTHER" id="PTHR30570">
    <property type="entry name" value="PERIPLASMIC PHOSPHATE BINDING COMPONENT OF PHOSPHATE ABC TRANSPORTER"/>
    <property type="match status" value="1"/>
</dbReference>
<dbReference type="EMBL" id="LWBR01000024">
    <property type="protein sequence ID" value="KZN96317.1"/>
    <property type="molecule type" value="Genomic_DNA"/>
</dbReference>
<evidence type="ECO:0000313" key="14">
    <source>
        <dbReference type="Proteomes" id="UP000076476"/>
    </source>
</evidence>
<comment type="function">
    <text evidence="10">Involved in the system for phosphate transport across the cytoplasmic membrane.</text>
</comment>
<keyword evidence="14" id="KW-1185">Reference proteome</keyword>
<name>A0A161ZT48_9BACI</name>
<sequence length="328" mass="35991">MKNFKFLASSIMISSVLAFAAACGNSDDANTNGSNSGQQSSSESGSSEQKLEGEIAIDGSSTVGPIMEAVSEEFAAEHPDVKAPIGISGTGGGFEKFTAGETDISNASRPIKDEEKKVAEENGIEYTEFKIAFDGLSVVVNKENDWVDKLTIEDLAKIWKGEPKKWSDINPEWPDEKIKYFSPGTDSGTYDYFDEVVLGGEPIVKDATLSEDDNVLVKGVANDKNAIGYFGYAYYLENKDQLKVVPIVNSKGEAVEPTNETIEKGTYEPLSRPLFFYVNNKSLKEKPQVYEYVKFALENAGQLAEEVGYVKLPQEQYDEQLKTLEGLK</sequence>
<keyword evidence="8 10" id="KW-0564">Palmitate</keyword>
<evidence type="ECO:0000256" key="5">
    <source>
        <dbReference type="ARBA" id="ARBA00022448"/>
    </source>
</evidence>
<dbReference type="Gene3D" id="3.40.190.10">
    <property type="entry name" value="Periplasmic binding protein-like II"/>
    <property type="match status" value="2"/>
</dbReference>